<proteinExistence type="predicted"/>
<reference evidence="2" key="1">
    <citation type="journal article" date="2019" name="Int. J. Syst. Evol. Microbiol.">
        <title>The Global Catalogue of Microorganisms (GCM) 10K type strain sequencing project: providing services to taxonomists for standard genome sequencing and annotation.</title>
        <authorList>
            <consortium name="The Broad Institute Genomics Platform"/>
            <consortium name="The Broad Institute Genome Sequencing Center for Infectious Disease"/>
            <person name="Wu L."/>
            <person name="Ma J."/>
        </authorList>
    </citation>
    <scope>NUCLEOTIDE SEQUENCE [LARGE SCALE GENOMIC DNA]</scope>
    <source>
        <strain evidence="2">XZYJT-10</strain>
    </source>
</reference>
<dbReference type="InterPro" id="IPR036388">
    <property type="entry name" value="WH-like_DNA-bd_sf"/>
</dbReference>
<protein>
    <submittedName>
        <fullName evidence="1">DUF742 domain-containing protein</fullName>
    </submittedName>
</protein>
<evidence type="ECO:0000313" key="1">
    <source>
        <dbReference type="EMBL" id="MFC7272997.1"/>
    </source>
</evidence>
<dbReference type="RefSeq" id="WP_378964454.1">
    <property type="nucleotide sequence ID" value="NZ_JBHTBJ010000001.1"/>
</dbReference>
<comment type="caution">
    <text evidence="1">The sequence shown here is derived from an EMBL/GenBank/DDBJ whole genome shotgun (WGS) entry which is preliminary data.</text>
</comment>
<dbReference type="EMBL" id="JBHTBJ010000001">
    <property type="protein sequence ID" value="MFC7272997.1"/>
    <property type="molecule type" value="Genomic_DNA"/>
</dbReference>
<organism evidence="1 2">
    <name type="scientific">Paractinoplanes rhizophilus</name>
    <dbReference type="NCBI Taxonomy" id="1416877"/>
    <lineage>
        <taxon>Bacteria</taxon>
        <taxon>Bacillati</taxon>
        <taxon>Actinomycetota</taxon>
        <taxon>Actinomycetes</taxon>
        <taxon>Micromonosporales</taxon>
        <taxon>Micromonosporaceae</taxon>
        <taxon>Paractinoplanes</taxon>
    </lineage>
</organism>
<dbReference type="InterPro" id="IPR011991">
    <property type="entry name" value="ArsR-like_HTH"/>
</dbReference>
<dbReference type="SUPFAM" id="SSF46785">
    <property type="entry name" value="Winged helix' DNA-binding domain"/>
    <property type="match status" value="1"/>
</dbReference>
<name>A0ABW2HIA4_9ACTN</name>
<dbReference type="InterPro" id="IPR007995">
    <property type="entry name" value="DUF742"/>
</dbReference>
<dbReference type="Pfam" id="PF05331">
    <property type="entry name" value="DUF742"/>
    <property type="match status" value="1"/>
</dbReference>
<dbReference type="CDD" id="cd00090">
    <property type="entry name" value="HTH_ARSR"/>
    <property type="match status" value="1"/>
</dbReference>
<dbReference type="PANTHER" id="PTHR36221">
    <property type="entry name" value="DUF742 DOMAIN-CONTAINING PROTEIN"/>
    <property type="match status" value="1"/>
</dbReference>
<gene>
    <name evidence="1" type="ORF">ACFQS1_03295</name>
</gene>
<keyword evidence="2" id="KW-1185">Reference proteome</keyword>
<evidence type="ECO:0000313" key="2">
    <source>
        <dbReference type="Proteomes" id="UP001596548"/>
    </source>
</evidence>
<accession>A0ABW2HIA4</accession>
<dbReference type="InterPro" id="IPR036390">
    <property type="entry name" value="WH_DNA-bd_sf"/>
</dbReference>
<dbReference type="Gene3D" id="1.10.10.10">
    <property type="entry name" value="Winged helix-like DNA-binding domain superfamily/Winged helix DNA-binding domain"/>
    <property type="match status" value="1"/>
</dbReference>
<dbReference type="PANTHER" id="PTHR36221:SF1">
    <property type="entry name" value="DUF742 DOMAIN-CONTAINING PROTEIN"/>
    <property type="match status" value="1"/>
</dbReference>
<sequence length="122" mass="12928">MIDEDIWYDEDAGPLVRLYAITGGRAEAPAGDFTLSTIVQRVPGAEPGHDLSLAESTIVELTERPVSVSEIAARLGLPLGPVRVILGDLRDAGLVAVPRTRNAADRPSMSLLEQVLSGLNAL</sequence>
<dbReference type="Proteomes" id="UP001596548">
    <property type="component" value="Unassembled WGS sequence"/>
</dbReference>